<evidence type="ECO:0000313" key="3">
    <source>
        <dbReference type="Proteomes" id="UP001165283"/>
    </source>
</evidence>
<accession>A0ABT1AC91</accession>
<dbReference type="EMBL" id="JAGSOV010000089">
    <property type="protein sequence ID" value="MCO1660672.1"/>
    <property type="molecule type" value="Genomic_DNA"/>
</dbReference>
<dbReference type="Gene3D" id="1.10.10.10">
    <property type="entry name" value="Winged helix-like DNA-binding domain superfamily/Winged helix DNA-binding domain"/>
    <property type="match status" value="1"/>
</dbReference>
<dbReference type="SUPFAM" id="SSF52540">
    <property type="entry name" value="P-loop containing nucleoside triphosphate hydrolases"/>
    <property type="match status" value="1"/>
</dbReference>
<dbReference type="PRINTS" id="PR00364">
    <property type="entry name" value="DISEASERSIST"/>
</dbReference>
<dbReference type="SUPFAM" id="SSF46894">
    <property type="entry name" value="C-terminal effector domain of the bipartite response regulators"/>
    <property type="match status" value="1"/>
</dbReference>
<dbReference type="Pfam" id="PF00931">
    <property type="entry name" value="NB-ARC"/>
    <property type="match status" value="1"/>
</dbReference>
<dbReference type="SUPFAM" id="SSF48452">
    <property type="entry name" value="TPR-like"/>
    <property type="match status" value="1"/>
</dbReference>
<feature type="domain" description="HTH luxR-type" evidence="1">
    <location>
        <begin position="695"/>
        <end position="760"/>
    </location>
</feature>
<evidence type="ECO:0000259" key="1">
    <source>
        <dbReference type="PROSITE" id="PS50043"/>
    </source>
</evidence>
<dbReference type="Gene3D" id="3.40.50.300">
    <property type="entry name" value="P-loop containing nucleotide triphosphate hydrolases"/>
    <property type="match status" value="1"/>
</dbReference>
<keyword evidence="3" id="KW-1185">Reference proteome</keyword>
<evidence type="ECO:0000313" key="2">
    <source>
        <dbReference type="EMBL" id="MCO1660672.1"/>
    </source>
</evidence>
<dbReference type="SMART" id="SM00421">
    <property type="entry name" value="HTH_LUXR"/>
    <property type="match status" value="1"/>
</dbReference>
<dbReference type="CDD" id="cd06170">
    <property type="entry name" value="LuxR_C_like"/>
    <property type="match status" value="1"/>
</dbReference>
<dbReference type="PROSITE" id="PS50043">
    <property type="entry name" value="HTH_LUXR_2"/>
    <property type="match status" value="1"/>
</dbReference>
<dbReference type="InterPro" id="IPR002182">
    <property type="entry name" value="NB-ARC"/>
</dbReference>
<dbReference type="PRINTS" id="PR00038">
    <property type="entry name" value="HTHLUXR"/>
</dbReference>
<comment type="caution">
    <text evidence="2">The sequence shown here is derived from an EMBL/GenBank/DDBJ whole genome shotgun (WGS) entry which is preliminary data.</text>
</comment>
<dbReference type="InterPro" id="IPR000792">
    <property type="entry name" value="Tscrpt_reg_LuxR_C"/>
</dbReference>
<dbReference type="InterPro" id="IPR027417">
    <property type="entry name" value="P-loop_NTPase"/>
</dbReference>
<name>A0ABT1AC91_9PSEU</name>
<dbReference type="PANTHER" id="PTHR47691:SF3">
    <property type="entry name" value="HTH-TYPE TRANSCRIPTIONAL REGULATOR RV0890C-RELATED"/>
    <property type="match status" value="1"/>
</dbReference>
<dbReference type="InterPro" id="IPR016032">
    <property type="entry name" value="Sig_transdc_resp-reg_C-effctor"/>
</dbReference>
<dbReference type="RefSeq" id="WP_252446213.1">
    <property type="nucleotide sequence ID" value="NZ_JAGSOV010000089.1"/>
</dbReference>
<dbReference type="InterPro" id="IPR011990">
    <property type="entry name" value="TPR-like_helical_dom_sf"/>
</dbReference>
<dbReference type="Gene3D" id="1.25.40.10">
    <property type="entry name" value="Tetratricopeptide repeat domain"/>
    <property type="match status" value="1"/>
</dbReference>
<dbReference type="Proteomes" id="UP001165283">
    <property type="component" value="Unassembled WGS sequence"/>
</dbReference>
<dbReference type="Pfam" id="PF00196">
    <property type="entry name" value="GerE"/>
    <property type="match status" value="1"/>
</dbReference>
<dbReference type="PANTHER" id="PTHR47691">
    <property type="entry name" value="REGULATOR-RELATED"/>
    <property type="match status" value="1"/>
</dbReference>
<proteinExistence type="predicted"/>
<gene>
    <name evidence="2" type="ORF">KDL28_37045</name>
</gene>
<organism evidence="2 3">
    <name type="scientific">Pseudonocardia humida</name>
    <dbReference type="NCBI Taxonomy" id="2800819"/>
    <lineage>
        <taxon>Bacteria</taxon>
        <taxon>Bacillati</taxon>
        <taxon>Actinomycetota</taxon>
        <taxon>Actinomycetes</taxon>
        <taxon>Pseudonocardiales</taxon>
        <taxon>Pseudonocardiaceae</taxon>
        <taxon>Pseudonocardia</taxon>
    </lineage>
</organism>
<sequence>MTPARGAAGRHPAEPTTLVGRTSELDEVTRLLESARLVSLVGVGGVGKTRLAKRLAAQHATPAFDHVQLVDLAEVDQPGLVEATVAEAVGIRDEDGTLTVEDLSRRLADERALIVLDGCEHAIEGCAALAENLLATAPAVTVMTTSRRPLDVPGEHVLPVPPLAVPPPGEHPDPAELARYPAVELLLDRARAAAPGFELSAANAAAVAAVCTSLDGLPLALELAAVRLRVLSPAQLLDRLDGPHEILSSTHRNVHPRQRSLTALMDWSFRLCSDAERVLWARASIFRGGFDLSAAEQVCAGEGIDAGCVVDLVAGLVDKSVLLPEDHGTHVRYRLLETIRRYGLARLTESGEEERLRRRHREFLQRLVDEAAAHWFGPQDLVWLDRLRLEHASLRAALDSCTRSAADAAEGLRLATTFWLMWRAAGWVNEGRQWLDRLLAVAEPSQFTATALWVDGWLALVQGDHEHAVELLHRSADTAQHDDRVTPAFIDLFLGQAATRIGRLDEAEHRLRRALRVHRETSDPAGLALTAFRLAVRHAVAGDTAAAVASADESLRFCQDRRARWWSGYARWIRAVALWSRGDGAAALADAVESLKATRQHSDELGAAMALEVVAWATVGDNPDRAARILGALHRRWPDTGTALGGYGSLVDRHQRCCSEARRRLGAAGYAAAHADGADQQLEDVVELVLNGPRREEASTPLTTREHEVAELVAQGKTNKEISRALVIALRTAEAHVEHIRAKLGVSSRSQIAVWVVEQRGTAAPPG</sequence>
<reference evidence="2" key="1">
    <citation type="submission" date="2021-04" db="EMBL/GenBank/DDBJ databases">
        <title>Pseudonocardia sp. nov., isolated from sandy soil of mangrove forest.</title>
        <authorList>
            <person name="Zan Z."/>
            <person name="Huang R."/>
            <person name="Liu W."/>
        </authorList>
    </citation>
    <scope>NUCLEOTIDE SEQUENCE</scope>
    <source>
        <strain evidence="2">S2-4</strain>
    </source>
</reference>
<protein>
    <submittedName>
        <fullName evidence="2">LuxR family transcriptional regulator</fullName>
    </submittedName>
</protein>
<dbReference type="InterPro" id="IPR036388">
    <property type="entry name" value="WH-like_DNA-bd_sf"/>
</dbReference>